<name>A0ABC9B703_9POAL</name>
<dbReference type="AlphaFoldDB" id="A0ABC9B703"/>
<dbReference type="SUPFAM" id="SSF53300">
    <property type="entry name" value="vWA-like"/>
    <property type="match status" value="1"/>
</dbReference>
<evidence type="ECO:0000313" key="1">
    <source>
        <dbReference type="EMBL" id="CAL4995347.1"/>
    </source>
</evidence>
<dbReference type="EMBL" id="OZ075134">
    <property type="protein sequence ID" value="CAL4995347.1"/>
    <property type="molecule type" value="Genomic_DNA"/>
</dbReference>
<reference evidence="1 2" key="2">
    <citation type="submission" date="2024-10" db="EMBL/GenBank/DDBJ databases">
        <authorList>
            <person name="Ryan C."/>
        </authorList>
    </citation>
    <scope>NUCLEOTIDE SEQUENCE [LARGE SCALE GENOMIC DNA]</scope>
</reference>
<proteinExistence type="predicted"/>
<evidence type="ECO:0000313" key="2">
    <source>
        <dbReference type="Proteomes" id="UP001497457"/>
    </source>
</evidence>
<protein>
    <recommendedName>
        <fullName evidence="3">VWFA domain-containing protein</fullName>
    </recommendedName>
</protein>
<evidence type="ECO:0008006" key="3">
    <source>
        <dbReference type="Google" id="ProtNLM"/>
    </source>
</evidence>
<dbReference type="InterPro" id="IPR051266">
    <property type="entry name" value="CLCR"/>
</dbReference>
<dbReference type="Gene3D" id="3.40.50.410">
    <property type="entry name" value="von Willebrand factor, type A domain"/>
    <property type="match status" value="1"/>
</dbReference>
<dbReference type="PANTHER" id="PTHR10579:SF105">
    <property type="entry name" value="VWFA DOMAIN-CONTAINING PROTEIN"/>
    <property type="match status" value="1"/>
</dbReference>
<dbReference type="Proteomes" id="UP001497457">
    <property type="component" value="Chromosome 24b"/>
</dbReference>
<dbReference type="InterPro" id="IPR036465">
    <property type="entry name" value="vWFA_dom_sf"/>
</dbReference>
<accession>A0ABC9B703</accession>
<sequence>MTTPAEKVRVSVAMNPPILLLDYSHQVTLSGTAVVRVEAPSSTKKNHAPIDLIMLINISNSMSWPAASSPTTETPSTRLDLLKKAMKFMSRQLDDGDRLAIVAFNDQVVKEHSTGLLEMSGSGRMAIEKKVDGLVANDSVLQAVAASSLGKKWAEFKKSDESWKQAPGNLLDLGGIDGDMDAVVGALKRGSGVGCAYSWLSSHQMQRATTATGLPPLPAADHVGPFRTPAMTAMVREAHKQMAEEASAQEAGTWVVGKRAAELLDDINKRFELWCKVDHDLPPSHQDEGGESSDLAAGLRGDINRARQHHIYLAADHAIKQWRSFLASVEKTHGHGPDM</sequence>
<organism evidence="1 2">
    <name type="scientific">Urochloa decumbens</name>
    <dbReference type="NCBI Taxonomy" id="240449"/>
    <lineage>
        <taxon>Eukaryota</taxon>
        <taxon>Viridiplantae</taxon>
        <taxon>Streptophyta</taxon>
        <taxon>Embryophyta</taxon>
        <taxon>Tracheophyta</taxon>
        <taxon>Spermatophyta</taxon>
        <taxon>Magnoliopsida</taxon>
        <taxon>Liliopsida</taxon>
        <taxon>Poales</taxon>
        <taxon>Poaceae</taxon>
        <taxon>PACMAD clade</taxon>
        <taxon>Panicoideae</taxon>
        <taxon>Panicodae</taxon>
        <taxon>Paniceae</taxon>
        <taxon>Melinidinae</taxon>
        <taxon>Urochloa</taxon>
    </lineage>
</organism>
<gene>
    <name evidence="1" type="ORF">URODEC1_LOCUS62310</name>
</gene>
<reference evidence="2" key="1">
    <citation type="submission" date="2024-06" db="EMBL/GenBank/DDBJ databases">
        <authorList>
            <person name="Ryan C."/>
        </authorList>
    </citation>
    <scope>NUCLEOTIDE SEQUENCE [LARGE SCALE GENOMIC DNA]</scope>
</reference>
<keyword evidence="2" id="KW-1185">Reference proteome</keyword>
<dbReference type="PANTHER" id="PTHR10579">
    <property type="entry name" value="CALCIUM-ACTIVATED CHLORIDE CHANNEL REGULATOR"/>
    <property type="match status" value="1"/>
</dbReference>